<dbReference type="InterPro" id="IPR056823">
    <property type="entry name" value="TEN-like_YD-shell"/>
</dbReference>
<dbReference type="Gene3D" id="2.180.10.10">
    <property type="entry name" value="RHS repeat-associated core"/>
    <property type="match status" value="1"/>
</dbReference>
<keyword evidence="5" id="KW-1185">Reference proteome</keyword>
<feature type="domain" description="Teneurin-like YD-shell" evidence="3">
    <location>
        <begin position="674"/>
        <end position="780"/>
    </location>
</feature>
<feature type="domain" description="Teneurin-like YD-shell" evidence="3">
    <location>
        <begin position="450"/>
        <end position="543"/>
    </location>
</feature>
<feature type="domain" description="DUF6531" evidence="2">
    <location>
        <begin position="112"/>
        <end position="189"/>
    </location>
</feature>
<dbReference type="Proteomes" id="UP001597264">
    <property type="component" value="Unassembled WGS sequence"/>
</dbReference>
<comment type="caution">
    <text evidence="4">The sequence shown here is derived from an EMBL/GenBank/DDBJ whole genome shotgun (WGS) entry which is preliminary data.</text>
</comment>
<reference evidence="5" key="1">
    <citation type="journal article" date="2019" name="Int. J. Syst. Evol. Microbiol.">
        <title>The Global Catalogue of Microorganisms (GCM) 10K type strain sequencing project: providing services to taxonomists for standard genome sequencing and annotation.</title>
        <authorList>
            <consortium name="The Broad Institute Genomics Platform"/>
            <consortium name="The Broad Institute Genome Sequencing Center for Infectious Disease"/>
            <person name="Wu L."/>
            <person name="Ma J."/>
        </authorList>
    </citation>
    <scope>NUCLEOTIDE SEQUENCE [LARGE SCALE GENOMIC DNA]</scope>
    <source>
        <strain evidence="5">CCUG 54356</strain>
    </source>
</reference>
<sequence length="1099" mass="126764">MTPDRLVDFVPSVLNQLSTNGRLPEHRDSISLCQWFNLQDPQSGTSTPVTPHQDLWPDCPGVSATNYTLARAPRVDSLILPSEMPVLFCNQPGSSPDGQTIPSLDKSVHIANHVLACNGRLVFSRSDFQLPGPIPFIWQRFYRQGEERDCGLGVGWRHTLSEVLELPDSGASNQQALLLHTAEGRQVYFDLPPIGHGIYNRCEKLLLVRQSLHSFRLCGFNTPDKVFRADGASGLARLNEIRDHFGNTLTVDYQGGQPQKIVTSWGRTLQFHYNPATAGEAARLRAISHSPSPRDAQEICRYVYEEQVFEGIEKSDAGTRRNPDSENAQPTPWARLISAESDSLTEHYQYSGSFLTGIQRRSGERWHFSFDRQSRCNHIEHNERVIQLRWQQARQRCTQSVTGEHSTSWQFDGRNNLLRQQQAEREYRYLYDHYNNLCSQVAPDGKRDLYRYDELGRLTRHTRNGVHRRFVFDALGRLCGVQVSGAPDISGNSTWRFVYGDHPHPESIVDPRSNRWLCEYDERGQLRLLTDPEGGQVSLQWDAQAQLQAIHRGSCNWQFSYDHWHRLTHFKSADGREESWQYQNSGSLQQAHLADGTYSIEYDEVQRPIRIHMDNQLFAQWRYDEYGRVCSIVLPRSPQWLLEYQPGGQLCQLQVGEQRYHWQFDAFAQTSLLTDSSGREIEWQYNCRGQVTEYRDCDNHWYLHYDACGQLQKIRNNSGQQCDFHFDHYGRLTQAANQHGSLRFRYDESGLLIAEHHDIREGENLSINHQYDSRGWLKTSGSDRLNITCLFSPDANLFGLDANGEPVLRSEQKEDHWIWNLGRLSLHRTFQQGRLESVSWGSEPENARSFVQERREPSTPLQFLPINSETHRDRRGYIERENRHSRKHPAQATDNALGNQHIYHYQFDGWGLLSSAECGDFKTYFRYDPFGRRLWKTSTHRRSARQRRVLTHWWSLGLWSTTTIQDEQEMRTHYLHHPQLATPLARIRAGSPEYFIADDNASIQGLADGEGNVFWLAGNQGTQCPDEYRGDTQIVDSETRLHYVGFRYWHPGRRVYLDAPPTQLRWDMPAVATGQNATEQGATAQRNPTSIATAPIAVL</sequence>
<dbReference type="PANTHER" id="PTHR32305:SF15">
    <property type="entry name" value="PROTEIN RHSA-RELATED"/>
    <property type="match status" value="1"/>
</dbReference>
<proteinExistence type="predicted"/>
<protein>
    <submittedName>
        <fullName evidence="4">DUF6531 domain-containing protein</fullName>
    </submittedName>
</protein>
<gene>
    <name evidence="4" type="ORF">ACFQ2X_04175</name>
</gene>
<dbReference type="InterPro" id="IPR050708">
    <property type="entry name" value="T6SS_VgrG/RHS"/>
</dbReference>
<evidence type="ECO:0000259" key="2">
    <source>
        <dbReference type="Pfam" id="PF20148"/>
    </source>
</evidence>
<evidence type="ECO:0000313" key="5">
    <source>
        <dbReference type="Proteomes" id="UP001597264"/>
    </source>
</evidence>
<evidence type="ECO:0000313" key="4">
    <source>
        <dbReference type="EMBL" id="MFD1215785.1"/>
    </source>
</evidence>
<keyword evidence="1" id="KW-0677">Repeat</keyword>
<accession>A0ABW3U8K3</accession>
<feature type="domain" description="Teneurin-like YD-shell" evidence="3">
    <location>
        <begin position="558"/>
        <end position="646"/>
    </location>
</feature>
<organism evidence="4 5">
    <name type="scientific">Microbulbifer celer</name>
    <dbReference type="NCBI Taxonomy" id="435905"/>
    <lineage>
        <taxon>Bacteria</taxon>
        <taxon>Pseudomonadati</taxon>
        <taxon>Pseudomonadota</taxon>
        <taxon>Gammaproteobacteria</taxon>
        <taxon>Cellvibrionales</taxon>
        <taxon>Microbulbiferaceae</taxon>
        <taxon>Microbulbifer</taxon>
    </lineage>
</organism>
<dbReference type="NCBIfam" id="TIGR01643">
    <property type="entry name" value="YD_repeat_2x"/>
    <property type="match status" value="2"/>
</dbReference>
<evidence type="ECO:0000256" key="1">
    <source>
        <dbReference type="ARBA" id="ARBA00022737"/>
    </source>
</evidence>
<dbReference type="InterPro" id="IPR045351">
    <property type="entry name" value="DUF6531"/>
</dbReference>
<dbReference type="PANTHER" id="PTHR32305">
    <property type="match status" value="1"/>
</dbReference>
<evidence type="ECO:0000259" key="3">
    <source>
        <dbReference type="Pfam" id="PF25023"/>
    </source>
</evidence>
<dbReference type="EMBL" id="JBHTLR010000005">
    <property type="protein sequence ID" value="MFD1215785.1"/>
    <property type="molecule type" value="Genomic_DNA"/>
</dbReference>
<dbReference type="Pfam" id="PF20148">
    <property type="entry name" value="DUF6531"/>
    <property type="match status" value="1"/>
</dbReference>
<dbReference type="InterPro" id="IPR006530">
    <property type="entry name" value="YD"/>
</dbReference>
<dbReference type="Pfam" id="PF25023">
    <property type="entry name" value="TEN_YD-shell"/>
    <property type="match status" value="3"/>
</dbReference>
<dbReference type="RefSeq" id="WP_230436481.1">
    <property type="nucleotide sequence ID" value="NZ_CP087715.1"/>
</dbReference>
<name>A0ABW3U8K3_9GAMM</name>